<dbReference type="FunFam" id="3.40.50.300:FF:000575">
    <property type="entry name" value="ATP-dependent helicase hrpA"/>
    <property type="match status" value="1"/>
</dbReference>
<dbReference type="Gene3D" id="1.20.120.1080">
    <property type="match status" value="1"/>
</dbReference>
<dbReference type="InterPro" id="IPR010222">
    <property type="entry name" value="RNA_helicase_HrpA"/>
</dbReference>
<dbReference type="FunFam" id="1.20.120.1080:FF:000005">
    <property type="entry name" value="ATP-dependent helicase HrpA"/>
    <property type="match status" value="1"/>
</dbReference>
<organism evidence="7">
    <name type="scientific">Salinispirillum sp. LH 10-3-1</name>
    <dbReference type="NCBI Taxonomy" id="2952525"/>
    <lineage>
        <taxon>Bacteria</taxon>
        <taxon>Pseudomonadati</taxon>
        <taxon>Pseudomonadota</taxon>
        <taxon>Gammaproteobacteria</taxon>
        <taxon>Oceanospirillales</taxon>
        <taxon>Saccharospirillaceae</taxon>
        <taxon>Salinispirillum</taxon>
    </lineage>
</organism>
<dbReference type="PROSITE" id="PS51192">
    <property type="entry name" value="HELICASE_ATP_BIND_1"/>
    <property type="match status" value="1"/>
</dbReference>
<evidence type="ECO:0000259" key="6">
    <source>
        <dbReference type="PROSITE" id="PS51194"/>
    </source>
</evidence>
<feature type="domain" description="Helicase C-terminal" evidence="6">
    <location>
        <begin position="279"/>
        <end position="450"/>
    </location>
</feature>
<dbReference type="Pfam" id="PF11898">
    <property type="entry name" value="DUF3418"/>
    <property type="match status" value="1"/>
</dbReference>
<dbReference type="GO" id="GO:0016787">
    <property type="term" value="F:hydrolase activity"/>
    <property type="evidence" value="ECO:0007669"/>
    <property type="project" value="UniProtKB-KW"/>
</dbReference>
<feature type="domain" description="Helicase ATP-binding" evidence="5">
    <location>
        <begin position="86"/>
        <end position="249"/>
    </location>
</feature>
<protein>
    <submittedName>
        <fullName evidence="7">ATP-dependent RNA helicase HrpA</fullName>
        <ecNumber evidence="7">3.6.4.13</ecNumber>
    </submittedName>
</protein>
<dbReference type="Pfam" id="PF21010">
    <property type="entry name" value="HA2_C"/>
    <property type="match status" value="1"/>
</dbReference>
<keyword evidence="4" id="KW-0067">ATP-binding</keyword>
<dbReference type="RefSeq" id="WP_304996832.1">
    <property type="nucleotide sequence ID" value="NZ_CP101717.1"/>
</dbReference>
<dbReference type="SMART" id="SM00847">
    <property type="entry name" value="HA2"/>
    <property type="match status" value="1"/>
</dbReference>
<dbReference type="InterPro" id="IPR014001">
    <property type="entry name" value="Helicase_ATP-bd"/>
</dbReference>
<evidence type="ECO:0000313" key="7">
    <source>
        <dbReference type="EMBL" id="WLD59540.1"/>
    </source>
</evidence>
<dbReference type="EC" id="3.6.4.13" evidence="7"/>
<proteinExistence type="predicted"/>
<evidence type="ECO:0000256" key="3">
    <source>
        <dbReference type="ARBA" id="ARBA00022806"/>
    </source>
</evidence>
<dbReference type="Pfam" id="PF04408">
    <property type="entry name" value="WHD_HA2"/>
    <property type="match status" value="1"/>
</dbReference>
<keyword evidence="3 7" id="KW-0347">Helicase</keyword>
<reference evidence="7" key="1">
    <citation type="submission" date="2022-07" db="EMBL/GenBank/DDBJ databases">
        <title>Complete genome sequence of Salinispirillum sp. LH10-3-1 capable of multiple carbohydrate inversion isolated from a soda lake.</title>
        <authorList>
            <person name="Liu J."/>
            <person name="Zhai Y."/>
            <person name="Zhang H."/>
            <person name="Yang H."/>
            <person name="Qu J."/>
            <person name="Li J."/>
        </authorList>
    </citation>
    <scope>NUCLEOTIDE SEQUENCE</scope>
    <source>
        <strain evidence="7">LH 10-3-1</strain>
    </source>
</reference>
<dbReference type="SMART" id="SM00382">
    <property type="entry name" value="AAA"/>
    <property type="match status" value="1"/>
</dbReference>
<dbReference type="NCBIfam" id="NF008348">
    <property type="entry name" value="PRK11131.1"/>
    <property type="match status" value="1"/>
</dbReference>
<dbReference type="SMART" id="SM00490">
    <property type="entry name" value="HELICc"/>
    <property type="match status" value="1"/>
</dbReference>
<dbReference type="InterPro" id="IPR003593">
    <property type="entry name" value="AAA+_ATPase"/>
</dbReference>
<keyword evidence="1" id="KW-0547">Nucleotide-binding</keyword>
<dbReference type="PANTHER" id="PTHR18934">
    <property type="entry name" value="ATP-DEPENDENT RNA HELICASE"/>
    <property type="match status" value="1"/>
</dbReference>
<keyword evidence="2 7" id="KW-0378">Hydrolase</keyword>
<dbReference type="InterPro" id="IPR024590">
    <property type="entry name" value="HrpA_C"/>
</dbReference>
<dbReference type="InterPro" id="IPR048333">
    <property type="entry name" value="HA2_WH"/>
</dbReference>
<evidence type="ECO:0000259" key="5">
    <source>
        <dbReference type="PROSITE" id="PS51192"/>
    </source>
</evidence>
<dbReference type="GO" id="GO:0003724">
    <property type="term" value="F:RNA helicase activity"/>
    <property type="evidence" value="ECO:0007669"/>
    <property type="project" value="UniProtKB-EC"/>
</dbReference>
<evidence type="ECO:0000256" key="4">
    <source>
        <dbReference type="ARBA" id="ARBA00022840"/>
    </source>
</evidence>
<dbReference type="NCBIfam" id="TIGR01967">
    <property type="entry name" value="DEAH_box_HrpA"/>
    <property type="match status" value="1"/>
</dbReference>
<dbReference type="PROSITE" id="PS51194">
    <property type="entry name" value="HELICASE_CTER"/>
    <property type="match status" value="1"/>
</dbReference>
<evidence type="ECO:0000256" key="2">
    <source>
        <dbReference type="ARBA" id="ARBA00022801"/>
    </source>
</evidence>
<dbReference type="InterPro" id="IPR011545">
    <property type="entry name" value="DEAD/DEAH_box_helicase_dom"/>
</dbReference>
<name>A0AB38YJP6_9GAMM</name>
<dbReference type="InterPro" id="IPR007502">
    <property type="entry name" value="Helicase-assoc_dom"/>
</dbReference>
<dbReference type="InterPro" id="IPR001650">
    <property type="entry name" value="Helicase_C-like"/>
</dbReference>
<dbReference type="Gene3D" id="3.40.50.300">
    <property type="entry name" value="P-loop containing nucleotide triphosphate hydrolases"/>
    <property type="match status" value="2"/>
</dbReference>
<sequence>MSVAPSWPQAEQILNQVQCRDRHRLASTLSRLKKDADAGHDILTDFEQWLAKAEQSLNHVQERRLNTPIVNVDTQLPVGEQAEALRAAIEAHQVVIVAGETGSGKTTQLPKICLQAGRGTLGLIGHTQPRRLAARAVATRIAEELKVPLGQQVGFQVRFTDDTSPRTQIKLMTDGILLAETQNDPFLNRYDTIIIDEAHERSLNIDFLLGYIKRLLPKRPDLKVVITSATIDVNRFSEHFDGAPVFEVSGRTYPVDVMYRPPIEHDDYAAGGPEAIVAAVEEILDMERAGQTHQKGGDVLVFLPGERDIREAAKALRDAELPHLDVLPLYARLSAADQQKVFSPGKGRRVVLATNVAETSITVPGIHYVVDTGVARISRYSYKSKVQRLPIEAISQASANQRAGRCGRIAPGLCIRLYAEDEFSLRPEFTDAEILRTNLASVILQMLHLKLGAVDQFPFIDPPDHRQIKDGYTLLHELRAVDERNSLTPLGRQLARLPVDPRLARMLLEAHERNVLNEALIIVALLAVQDPRERPQDKQAQAQQKHAVDVDKESDFVTILNLWQRVEEQRQALGANQFRQFCKKEYLNYLRLREWREIHRQLHIMCKDLNLRFNTETANGADLHQSLLSGMLSQIAQWKEGKVYTAARGRQCVVFPGSPLYRKPPPWLMAAELVETSQLYARTVAKIDPGWCEALAPHLLKRAYSEPHFSAKRAQVMAWETVSLYGLIIVGKRLVNYGAVNAVESRELFIRQGLVEGLYRTQAPFYQHNQALLQEVETLEDKARRRDIRVDDEALFSFYDGRIPDGIVNGKGFEKWRKDAEKTTPDLLYFNAEDLRQQDDLPSPQAYPDHFRFNGLEIPLQYKFAPGQQEDGITAVVPAVALRQLTPERLDWLVPGLLEDKAIALVKSLPKSIRRALVPVPDTVRQALDGVEADNIALTEVLAQRLFRLKGVRIQPEDWQHDNIEQHLRFNIRVVDEASNTLAEGRDISALWQQVTDVDVRPSARTVTELERDGLTRWDFGDIPATYDLKQAGMTITTYPALVDKVHSVAIELFTDADFAAQQHRLGALRLARLHLAEQEKYLSTRLPKFKEAALFFAPHGQSRDLLEDLLATAVAEAVVENTEGACELRTEAEFTAALDRGRAELTEVAERLSLELHGMMAAVHQIAKGLKGKISFALAFVYSDIKAQLARLVFPGFLLQTPRPQRHELARYLDGMVLRMNRSSGVSPREQMYIDELNTFWERYVAKAEKLRKEQRCSAELETYRWQIEEYRISLFAQTLGAKSPVSAKRLEKLWEALRAL</sequence>
<dbReference type="GO" id="GO:0003723">
    <property type="term" value="F:RNA binding"/>
    <property type="evidence" value="ECO:0007669"/>
    <property type="project" value="TreeGrafter"/>
</dbReference>
<dbReference type="EMBL" id="CP101717">
    <property type="protein sequence ID" value="WLD59540.1"/>
    <property type="molecule type" value="Genomic_DNA"/>
</dbReference>
<evidence type="ECO:0000256" key="1">
    <source>
        <dbReference type="ARBA" id="ARBA00022741"/>
    </source>
</evidence>
<dbReference type="PANTHER" id="PTHR18934:SF99">
    <property type="entry name" value="ATP-DEPENDENT RNA HELICASE DHX37-RELATED"/>
    <property type="match status" value="1"/>
</dbReference>
<dbReference type="Pfam" id="PF07717">
    <property type="entry name" value="OB_NTP_bind"/>
    <property type="match status" value="1"/>
</dbReference>
<dbReference type="Pfam" id="PF00270">
    <property type="entry name" value="DEAD"/>
    <property type="match status" value="1"/>
</dbReference>
<accession>A0AB38YJP6</accession>
<dbReference type="InterPro" id="IPR011709">
    <property type="entry name" value="DEAD-box_helicase_OB_fold"/>
</dbReference>
<dbReference type="SMART" id="SM00487">
    <property type="entry name" value="DEXDc"/>
    <property type="match status" value="1"/>
</dbReference>
<dbReference type="SUPFAM" id="SSF52540">
    <property type="entry name" value="P-loop containing nucleoside triphosphate hydrolases"/>
    <property type="match status" value="1"/>
</dbReference>
<dbReference type="InterPro" id="IPR027417">
    <property type="entry name" value="P-loop_NTPase"/>
</dbReference>
<dbReference type="CDD" id="cd18791">
    <property type="entry name" value="SF2_C_RHA"/>
    <property type="match status" value="1"/>
</dbReference>
<dbReference type="Pfam" id="PF00271">
    <property type="entry name" value="Helicase_C"/>
    <property type="match status" value="1"/>
</dbReference>
<gene>
    <name evidence="7" type="primary">hrpA</name>
    <name evidence="7" type="ORF">NFC81_07105</name>
</gene>
<dbReference type="GO" id="GO:0005524">
    <property type="term" value="F:ATP binding"/>
    <property type="evidence" value="ECO:0007669"/>
    <property type="project" value="UniProtKB-KW"/>
</dbReference>